<dbReference type="InterPro" id="IPR036412">
    <property type="entry name" value="HAD-like_sf"/>
</dbReference>
<evidence type="ECO:0000256" key="3">
    <source>
        <dbReference type="ARBA" id="ARBA00022801"/>
    </source>
</evidence>
<feature type="transmembrane region" description="Helical" evidence="5">
    <location>
        <begin position="256"/>
        <end position="279"/>
    </location>
</feature>
<dbReference type="InterPro" id="IPR023214">
    <property type="entry name" value="HAD_sf"/>
</dbReference>
<dbReference type="Gene3D" id="1.20.1440.100">
    <property type="entry name" value="SG protein - dephosphorylation function"/>
    <property type="match status" value="1"/>
</dbReference>
<reference evidence="6 7" key="1">
    <citation type="submission" date="2021-02" db="EMBL/GenBank/DDBJ databases">
        <title>Actinophytocola xerophila sp. nov., isolated from soil of cotton cropping field.</title>
        <authorList>
            <person name="Huang R."/>
            <person name="Chen X."/>
            <person name="Ge X."/>
            <person name="Liu W."/>
        </authorList>
    </citation>
    <scope>NUCLEOTIDE SEQUENCE [LARGE SCALE GENOMIC DNA]</scope>
    <source>
        <strain evidence="6 7">S1-96</strain>
    </source>
</reference>
<protein>
    <submittedName>
        <fullName evidence="6">HAD-IB family hydrolase</fullName>
    </submittedName>
</protein>
<sequence>MSSGTRWIIGTYAVAVNASGETAVERPRAAAFFDLDKTVIAKSSALAFGRTFLRNGLINRRAALRSAYAQFVFAASGADAEQVERMRAHLTEMCTGWDVRQVRAIVEETLHDIVDPLVYAEATELIAEHATEGRDVVVVSASGAEIVSPISTMVGATHSMGTRMVAADGRYTGEIEFYCYGRNKATAIRELAAERGYDLAASHAYSDSITDLPMLEAVGHPTVVNPDRGLRSLALERGWPILEFSKPVSLRSRIRVPLGTAAAVTAIGLGAVATAGAWYRLRRRGR</sequence>
<keyword evidence="4" id="KW-0460">Magnesium</keyword>
<name>A0ABT2J3R3_9PSEU</name>
<comment type="caution">
    <text evidence="6">The sequence shown here is derived from an EMBL/GenBank/DDBJ whole genome shotgun (WGS) entry which is preliminary data.</text>
</comment>
<dbReference type="InterPro" id="IPR006385">
    <property type="entry name" value="HAD_hydro_SerB1"/>
</dbReference>
<keyword evidence="5" id="KW-1133">Transmembrane helix</keyword>
<dbReference type="GO" id="GO:0016787">
    <property type="term" value="F:hydrolase activity"/>
    <property type="evidence" value="ECO:0007669"/>
    <property type="project" value="UniProtKB-KW"/>
</dbReference>
<dbReference type="Gene3D" id="3.40.50.1000">
    <property type="entry name" value="HAD superfamily/HAD-like"/>
    <property type="match status" value="1"/>
</dbReference>
<organism evidence="6 7">
    <name type="scientific">Actinophytocola gossypii</name>
    <dbReference type="NCBI Taxonomy" id="2812003"/>
    <lineage>
        <taxon>Bacteria</taxon>
        <taxon>Bacillati</taxon>
        <taxon>Actinomycetota</taxon>
        <taxon>Actinomycetes</taxon>
        <taxon>Pseudonocardiales</taxon>
        <taxon>Pseudonocardiaceae</taxon>
    </lineage>
</organism>
<dbReference type="InterPro" id="IPR050582">
    <property type="entry name" value="HAD-like_SerB"/>
</dbReference>
<dbReference type="CDD" id="cd02612">
    <property type="entry name" value="HAD_PGPPase"/>
    <property type="match status" value="1"/>
</dbReference>
<proteinExistence type="inferred from homology"/>
<evidence type="ECO:0000256" key="5">
    <source>
        <dbReference type="SAM" id="Phobius"/>
    </source>
</evidence>
<comment type="similarity">
    <text evidence="1">Belongs to the HAD-like hydrolase superfamily. SerB family.</text>
</comment>
<gene>
    <name evidence="6" type="ORF">JT362_05085</name>
</gene>
<evidence type="ECO:0000313" key="7">
    <source>
        <dbReference type="Proteomes" id="UP001156441"/>
    </source>
</evidence>
<dbReference type="PANTHER" id="PTHR43344:SF13">
    <property type="entry name" value="PHOSPHATASE RV3661-RELATED"/>
    <property type="match status" value="1"/>
</dbReference>
<evidence type="ECO:0000256" key="1">
    <source>
        <dbReference type="ARBA" id="ARBA00009184"/>
    </source>
</evidence>
<dbReference type="NCBIfam" id="TIGR01488">
    <property type="entry name" value="HAD-SF-IB"/>
    <property type="match status" value="1"/>
</dbReference>
<accession>A0ABT2J3R3</accession>
<evidence type="ECO:0000313" key="6">
    <source>
        <dbReference type="EMBL" id="MCT2582495.1"/>
    </source>
</evidence>
<keyword evidence="3 6" id="KW-0378">Hydrolase</keyword>
<dbReference type="PANTHER" id="PTHR43344">
    <property type="entry name" value="PHOSPHOSERINE PHOSPHATASE"/>
    <property type="match status" value="1"/>
</dbReference>
<dbReference type="SUPFAM" id="SSF56784">
    <property type="entry name" value="HAD-like"/>
    <property type="match status" value="1"/>
</dbReference>
<keyword evidence="5" id="KW-0472">Membrane</keyword>
<keyword evidence="5" id="KW-0812">Transmembrane</keyword>
<evidence type="ECO:0000256" key="4">
    <source>
        <dbReference type="ARBA" id="ARBA00022842"/>
    </source>
</evidence>
<keyword evidence="2" id="KW-0479">Metal-binding</keyword>
<dbReference type="Pfam" id="PF12710">
    <property type="entry name" value="HAD"/>
    <property type="match status" value="1"/>
</dbReference>
<evidence type="ECO:0000256" key="2">
    <source>
        <dbReference type="ARBA" id="ARBA00022723"/>
    </source>
</evidence>
<dbReference type="NCBIfam" id="TIGR01490">
    <property type="entry name" value="HAD-SF-IB-hyp1"/>
    <property type="match status" value="1"/>
</dbReference>
<dbReference type="EMBL" id="JAFFZE010000006">
    <property type="protein sequence ID" value="MCT2582495.1"/>
    <property type="molecule type" value="Genomic_DNA"/>
</dbReference>
<keyword evidence="7" id="KW-1185">Reference proteome</keyword>
<dbReference type="Proteomes" id="UP001156441">
    <property type="component" value="Unassembled WGS sequence"/>
</dbReference>